<dbReference type="Pfam" id="PF05685">
    <property type="entry name" value="Uma2"/>
    <property type="match status" value="1"/>
</dbReference>
<sequence>MSAEPIATRPGPWCPDPIRQQRADYTLEDLLHLPDDAPRVELVDGVIQVTPSPTLGHQDISLLLARWLLQHTPTELRVSQAVGVALSSNTSRQPDVVLRRADLPRSHSLLRAEDVVLAVEIVSPGTRRIDRFAKPGEYAAAGIPFYWRIEQDPAHLYAYRRGDRIGPGGERQYELVADSAELIEISEPFEIKLSIAEITP</sequence>
<gene>
    <name evidence="2" type="ORF">ACFQZ8_17115</name>
</gene>
<accession>A0ABW3A3X5</accession>
<dbReference type="SUPFAM" id="SSF52980">
    <property type="entry name" value="Restriction endonuclease-like"/>
    <property type="match status" value="1"/>
</dbReference>
<evidence type="ECO:0000313" key="2">
    <source>
        <dbReference type="EMBL" id="MFD0785628.1"/>
    </source>
</evidence>
<dbReference type="PANTHER" id="PTHR35400:SF3">
    <property type="entry name" value="SLL1072 PROTEIN"/>
    <property type="match status" value="1"/>
</dbReference>
<evidence type="ECO:0000313" key="3">
    <source>
        <dbReference type="Proteomes" id="UP001597053"/>
    </source>
</evidence>
<dbReference type="PANTHER" id="PTHR35400">
    <property type="entry name" value="SLR1083 PROTEIN"/>
    <property type="match status" value="1"/>
</dbReference>
<dbReference type="InterPro" id="IPR011335">
    <property type="entry name" value="Restrct_endonuc-II-like"/>
</dbReference>
<keyword evidence="2" id="KW-0540">Nuclease</keyword>
<dbReference type="Proteomes" id="UP001597053">
    <property type="component" value="Unassembled WGS sequence"/>
</dbReference>
<evidence type="ECO:0000259" key="1">
    <source>
        <dbReference type="Pfam" id="PF05685"/>
    </source>
</evidence>
<keyword evidence="2" id="KW-0255">Endonuclease</keyword>
<dbReference type="Gene3D" id="3.90.1570.10">
    <property type="entry name" value="tt1808, chain A"/>
    <property type="match status" value="1"/>
</dbReference>
<keyword evidence="2" id="KW-0378">Hydrolase</keyword>
<keyword evidence="3" id="KW-1185">Reference proteome</keyword>
<proteinExistence type="predicted"/>
<protein>
    <submittedName>
        <fullName evidence="2">Uma2 family endonuclease</fullName>
    </submittedName>
</protein>
<feature type="domain" description="Putative restriction endonuclease" evidence="1">
    <location>
        <begin position="27"/>
        <end position="193"/>
    </location>
</feature>
<name>A0ABW3A3X5_9ACTN</name>
<reference evidence="3" key="1">
    <citation type="journal article" date="2019" name="Int. J. Syst. Evol. Microbiol.">
        <title>The Global Catalogue of Microorganisms (GCM) 10K type strain sequencing project: providing services to taxonomists for standard genome sequencing and annotation.</title>
        <authorList>
            <consortium name="The Broad Institute Genomics Platform"/>
            <consortium name="The Broad Institute Genome Sequencing Center for Infectious Disease"/>
            <person name="Wu L."/>
            <person name="Ma J."/>
        </authorList>
    </citation>
    <scope>NUCLEOTIDE SEQUENCE [LARGE SCALE GENOMIC DNA]</scope>
    <source>
        <strain evidence="3">JCM 32148</strain>
    </source>
</reference>
<dbReference type="CDD" id="cd06260">
    <property type="entry name" value="DUF820-like"/>
    <property type="match status" value="1"/>
</dbReference>
<organism evidence="2 3">
    <name type="scientific">Micromonospora azadirachtae</name>
    <dbReference type="NCBI Taxonomy" id="1970735"/>
    <lineage>
        <taxon>Bacteria</taxon>
        <taxon>Bacillati</taxon>
        <taxon>Actinomycetota</taxon>
        <taxon>Actinomycetes</taxon>
        <taxon>Micromonosporales</taxon>
        <taxon>Micromonosporaceae</taxon>
        <taxon>Micromonospora</taxon>
    </lineage>
</organism>
<dbReference type="InterPro" id="IPR012296">
    <property type="entry name" value="Nuclease_put_TT1808"/>
</dbReference>
<comment type="caution">
    <text evidence="2">The sequence shown here is derived from an EMBL/GenBank/DDBJ whole genome shotgun (WGS) entry which is preliminary data.</text>
</comment>
<dbReference type="EMBL" id="JBHTHM010000908">
    <property type="protein sequence ID" value="MFD0785628.1"/>
    <property type="molecule type" value="Genomic_DNA"/>
</dbReference>
<dbReference type="GO" id="GO:0004519">
    <property type="term" value="F:endonuclease activity"/>
    <property type="evidence" value="ECO:0007669"/>
    <property type="project" value="UniProtKB-KW"/>
</dbReference>
<dbReference type="InterPro" id="IPR008538">
    <property type="entry name" value="Uma2"/>
</dbReference>